<dbReference type="PROSITE" id="PS50887">
    <property type="entry name" value="GGDEF"/>
    <property type="match status" value="1"/>
</dbReference>
<dbReference type="SUPFAM" id="SSF55073">
    <property type="entry name" value="Nucleotide cyclase"/>
    <property type="match status" value="1"/>
</dbReference>
<evidence type="ECO:0000313" key="6">
    <source>
        <dbReference type="Proteomes" id="UP000284841"/>
    </source>
</evidence>
<dbReference type="Pfam" id="PF13487">
    <property type="entry name" value="HD_5"/>
    <property type="match status" value="1"/>
</dbReference>
<dbReference type="CDD" id="cd01949">
    <property type="entry name" value="GGDEF"/>
    <property type="match status" value="1"/>
</dbReference>
<feature type="transmembrane region" description="Helical" evidence="1">
    <location>
        <begin position="36"/>
        <end position="56"/>
    </location>
</feature>
<keyword evidence="1" id="KW-1133">Transmembrane helix</keyword>
<dbReference type="SMART" id="SM00471">
    <property type="entry name" value="HDc"/>
    <property type="match status" value="1"/>
</dbReference>
<feature type="transmembrane region" description="Helical" evidence="1">
    <location>
        <begin position="94"/>
        <end position="115"/>
    </location>
</feature>
<dbReference type="InterPro" id="IPR029787">
    <property type="entry name" value="Nucleotide_cyclase"/>
</dbReference>
<dbReference type="InterPro" id="IPR006674">
    <property type="entry name" value="HD_domain"/>
</dbReference>
<dbReference type="InterPro" id="IPR043128">
    <property type="entry name" value="Rev_trsase/Diguanyl_cyclase"/>
</dbReference>
<dbReference type="InterPro" id="IPR003607">
    <property type="entry name" value="HD/PDEase_dom"/>
</dbReference>
<dbReference type="InterPro" id="IPR021133">
    <property type="entry name" value="HEAT_type_2"/>
</dbReference>
<evidence type="ECO:0000256" key="1">
    <source>
        <dbReference type="SAM" id="Phobius"/>
    </source>
</evidence>
<organism evidence="5 6">
    <name type="scientific">Emergencia timonensis</name>
    <dbReference type="NCBI Taxonomy" id="1776384"/>
    <lineage>
        <taxon>Bacteria</taxon>
        <taxon>Bacillati</taxon>
        <taxon>Bacillota</taxon>
        <taxon>Clostridia</taxon>
        <taxon>Peptostreptococcales</taxon>
        <taxon>Anaerovoracaceae</taxon>
        <taxon>Emergencia</taxon>
    </lineage>
</organism>
<keyword evidence="1" id="KW-0472">Membrane</keyword>
<dbReference type="PANTHER" id="PTHR43155:SF2">
    <property type="entry name" value="CYCLIC DI-GMP PHOSPHODIESTERASE PA4108"/>
    <property type="match status" value="1"/>
</dbReference>
<dbReference type="SUPFAM" id="SSF55781">
    <property type="entry name" value="GAF domain-like"/>
    <property type="match status" value="1"/>
</dbReference>
<dbReference type="Gene3D" id="1.10.3210.10">
    <property type="entry name" value="Hypothetical protein af1432"/>
    <property type="match status" value="1"/>
</dbReference>
<feature type="transmembrane region" description="Helical" evidence="1">
    <location>
        <begin position="135"/>
        <end position="156"/>
    </location>
</feature>
<reference evidence="5 6" key="1">
    <citation type="submission" date="2018-08" db="EMBL/GenBank/DDBJ databases">
        <title>A genome reference for cultivated species of the human gut microbiota.</title>
        <authorList>
            <person name="Zou Y."/>
            <person name="Xue W."/>
            <person name="Luo G."/>
        </authorList>
    </citation>
    <scope>NUCLEOTIDE SEQUENCE [LARGE SCALE GENOMIC DNA]</scope>
    <source>
        <strain evidence="5 6">AM07-24</strain>
    </source>
</reference>
<accession>A0A415E165</accession>
<dbReference type="NCBIfam" id="TIGR00254">
    <property type="entry name" value="GGDEF"/>
    <property type="match status" value="1"/>
</dbReference>
<dbReference type="CDD" id="cd00077">
    <property type="entry name" value="HDc"/>
    <property type="match status" value="1"/>
</dbReference>
<gene>
    <name evidence="5" type="ORF">DW099_11380</name>
</gene>
<dbReference type="PROSITE" id="PS50077">
    <property type="entry name" value="HEAT_REPEAT"/>
    <property type="match status" value="1"/>
</dbReference>
<feature type="transmembrane region" description="Helical" evidence="1">
    <location>
        <begin position="62"/>
        <end position="82"/>
    </location>
</feature>
<feature type="domain" description="HD" evidence="3">
    <location>
        <begin position="668"/>
        <end position="790"/>
    </location>
</feature>
<dbReference type="InterPro" id="IPR029016">
    <property type="entry name" value="GAF-like_dom_sf"/>
</dbReference>
<evidence type="ECO:0000259" key="2">
    <source>
        <dbReference type="PROSITE" id="PS50887"/>
    </source>
</evidence>
<dbReference type="AlphaFoldDB" id="A0A415E165"/>
<comment type="caution">
    <text evidence="5">The sequence shown here is derived from an EMBL/GenBank/DDBJ whole genome shotgun (WGS) entry which is preliminary data.</text>
</comment>
<feature type="domain" description="HD-GYP" evidence="4">
    <location>
        <begin position="646"/>
        <end position="837"/>
    </location>
</feature>
<evidence type="ECO:0000259" key="3">
    <source>
        <dbReference type="PROSITE" id="PS51831"/>
    </source>
</evidence>
<evidence type="ECO:0000313" key="5">
    <source>
        <dbReference type="EMBL" id="RHJ87294.1"/>
    </source>
</evidence>
<protein>
    <submittedName>
        <fullName evidence="5">Diguanylate cyclase</fullName>
    </submittedName>
</protein>
<dbReference type="Proteomes" id="UP000284841">
    <property type="component" value="Unassembled WGS sequence"/>
</dbReference>
<evidence type="ECO:0000259" key="4">
    <source>
        <dbReference type="PROSITE" id="PS51832"/>
    </source>
</evidence>
<feature type="transmembrane region" description="Helical" evidence="1">
    <location>
        <begin position="6"/>
        <end position="24"/>
    </location>
</feature>
<dbReference type="PANTHER" id="PTHR43155">
    <property type="entry name" value="CYCLIC DI-GMP PHOSPHODIESTERASE PA4108-RELATED"/>
    <property type="match status" value="1"/>
</dbReference>
<dbReference type="InterPro" id="IPR000160">
    <property type="entry name" value="GGDEF_dom"/>
</dbReference>
<dbReference type="RefSeq" id="WP_118335814.1">
    <property type="nucleotide sequence ID" value="NZ_AP025567.1"/>
</dbReference>
<dbReference type="Gene3D" id="3.30.70.270">
    <property type="match status" value="1"/>
</dbReference>
<dbReference type="PROSITE" id="PS51832">
    <property type="entry name" value="HD_GYP"/>
    <property type="match status" value="1"/>
</dbReference>
<dbReference type="OrthoDB" id="9804747at2"/>
<name>A0A415E165_9FIRM</name>
<feature type="transmembrane region" description="Helical" evidence="1">
    <location>
        <begin position="168"/>
        <end position="188"/>
    </location>
</feature>
<dbReference type="Pfam" id="PF00990">
    <property type="entry name" value="GGDEF"/>
    <property type="match status" value="1"/>
</dbReference>
<keyword evidence="6" id="KW-1185">Reference proteome</keyword>
<dbReference type="SMART" id="SM00267">
    <property type="entry name" value="GGDEF"/>
    <property type="match status" value="1"/>
</dbReference>
<keyword evidence="1" id="KW-0812">Transmembrane</keyword>
<feature type="transmembrane region" description="Helical" evidence="1">
    <location>
        <begin position="225"/>
        <end position="245"/>
    </location>
</feature>
<proteinExistence type="predicted"/>
<dbReference type="STRING" id="1776384.GCA_900086585_00766"/>
<feature type="transmembrane region" description="Helical" evidence="1">
    <location>
        <begin position="265"/>
        <end position="286"/>
    </location>
</feature>
<dbReference type="PROSITE" id="PS51831">
    <property type="entry name" value="HD"/>
    <property type="match status" value="1"/>
</dbReference>
<dbReference type="Gene3D" id="3.30.450.40">
    <property type="match status" value="1"/>
</dbReference>
<sequence length="837" mass="94838">MIYSFSIIPVIALLCYTFQLLSLITTKRNEQINGFMGLLLVMIIWTGGSWFMRMGYWPSVNFWFHVSLTGLLMIPLMLFHFLRRFIEVQKTYHVCFWSAAIILLLLFNYTTEFLLKAPTVVKTAAGQSYIYDFSWPVVFLFIGAAGAVVECVKMAYENNDKNAFLRKQLRPIWLGLFILAAGNGLLLVPLFKGFPIDICSGILMAGCIYYALYKKRLFKLDALTSRANCYCVAFLFSMTIIYRIIPDYEEFLQKSFSMSETKTTIFISFTVIIVTIIIYMLLNLLLDKLFEREENVQSKSIVAFSKKMSYLMSLQEILSEVMKVIGDTLSSEHIYIFLRDDKGRYRLKLSNAEIFGDYLISSEAGFVHLLSNANGHMLMKDYIGTACYENLSEEEKQRLTVSQIECFVGISDGPDYVGIILMSAKSNGRHYTQKDISFLSSINSVASIAIKNSRLYEAAYEEARRDYLTGVSNRKCFYETMGICCTQGNYAFGALLMINVDDFKLYNQLYGDEEGDEALKRIAKIIQEEVTGECVIARFSGKEFAVLLPERTVEEVKLLAETISQRVREMNHTINHAGEYAMKALTVSCGIATGVCPLDDYHELINHANMAVYYAKQAGKNRVMIYKEGQDGSEDKSFEMVYQPGIYSEYSTTIYALTAAIDAKDHYTFSHSENVAYYSRELAKAYGMNEEGISIVYEAGLLHDIGKIGINEDILNKPGKLTEEEYEVMKTHVSLSIGIIRHLPSLDYVIPAVIGHHERYDGQGYPRGIGGKDIPLMARILCIADSFDAMVSKRSYKAEMAVDKALDIIANEAGRQFDPQLAPIFINLIRDGIIEVR</sequence>
<feature type="domain" description="GGDEF" evidence="2">
    <location>
        <begin position="491"/>
        <end position="628"/>
    </location>
</feature>
<dbReference type="EMBL" id="QRMS01000003">
    <property type="protein sequence ID" value="RHJ87294.1"/>
    <property type="molecule type" value="Genomic_DNA"/>
</dbReference>
<feature type="transmembrane region" description="Helical" evidence="1">
    <location>
        <begin position="194"/>
        <end position="213"/>
    </location>
</feature>
<dbReference type="InterPro" id="IPR037522">
    <property type="entry name" value="HD_GYP_dom"/>
</dbReference>
<dbReference type="SUPFAM" id="SSF109604">
    <property type="entry name" value="HD-domain/PDEase-like"/>
    <property type="match status" value="1"/>
</dbReference>